<keyword evidence="2" id="KW-0521">NADP</keyword>
<dbReference type="GeneID" id="19165832"/>
<dbReference type="OrthoDB" id="5840532at2759"/>
<keyword evidence="3" id="KW-0560">Oxidoreductase</keyword>
<accession>W9YJQ9</accession>
<gene>
    <name evidence="4" type="ORF">A1O3_01699</name>
</gene>
<dbReference type="FunFam" id="3.40.50.720:FF:000084">
    <property type="entry name" value="Short-chain dehydrogenase reductase"/>
    <property type="match status" value="1"/>
</dbReference>
<evidence type="ECO:0000256" key="2">
    <source>
        <dbReference type="ARBA" id="ARBA00022857"/>
    </source>
</evidence>
<dbReference type="CDD" id="cd05233">
    <property type="entry name" value="SDR_c"/>
    <property type="match status" value="1"/>
</dbReference>
<dbReference type="GO" id="GO:0016491">
    <property type="term" value="F:oxidoreductase activity"/>
    <property type="evidence" value="ECO:0007669"/>
    <property type="project" value="UniProtKB-KW"/>
</dbReference>
<dbReference type="EMBL" id="AMGY01000001">
    <property type="protein sequence ID" value="EXJ93142.1"/>
    <property type="molecule type" value="Genomic_DNA"/>
</dbReference>
<dbReference type="STRING" id="1182542.W9YJQ9"/>
<dbReference type="SUPFAM" id="SSF51735">
    <property type="entry name" value="NAD(P)-binding Rossmann-fold domains"/>
    <property type="match status" value="1"/>
</dbReference>
<dbReference type="InterPro" id="IPR002347">
    <property type="entry name" value="SDR_fam"/>
</dbReference>
<proteinExistence type="inferred from homology"/>
<evidence type="ECO:0000313" key="4">
    <source>
        <dbReference type="EMBL" id="EXJ93142.1"/>
    </source>
</evidence>
<organism evidence="4 5">
    <name type="scientific">Capronia epimyces CBS 606.96</name>
    <dbReference type="NCBI Taxonomy" id="1182542"/>
    <lineage>
        <taxon>Eukaryota</taxon>
        <taxon>Fungi</taxon>
        <taxon>Dikarya</taxon>
        <taxon>Ascomycota</taxon>
        <taxon>Pezizomycotina</taxon>
        <taxon>Eurotiomycetes</taxon>
        <taxon>Chaetothyriomycetidae</taxon>
        <taxon>Chaetothyriales</taxon>
        <taxon>Herpotrichiellaceae</taxon>
        <taxon>Capronia</taxon>
    </lineage>
</organism>
<dbReference type="RefSeq" id="XP_007730032.1">
    <property type="nucleotide sequence ID" value="XM_007731842.1"/>
</dbReference>
<comment type="caution">
    <text evidence="4">The sequence shown here is derived from an EMBL/GenBank/DDBJ whole genome shotgun (WGS) entry which is preliminary data.</text>
</comment>
<dbReference type="Pfam" id="PF13561">
    <property type="entry name" value="adh_short_C2"/>
    <property type="match status" value="1"/>
</dbReference>
<dbReference type="PRINTS" id="PR00080">
    <property type="entry name" value="SDRFAMILY"/>
</dbReference>
<sequence length="267" mass="28533">MSTLFPGVAVITGAAGTGIGAGVSKAFARAGCRRIAITDLNATLLKDTETAILTSYPDTQVLAVAGDVSDAEFVEKFTQLVVGTFGRIDYAVNCAGIMGNNQRSDETSIQDFDQINNVNYRGCWLCSRAQLKLMLQQEPLPAHDPERPPQRGSIVNIASQLALVGRPCAPAYSGSKAAVIAMTRADAIDYSADNIRINCICPGIIETPMTICDEERIRLLKPAVDIAPMRRMGKVDEVADCALFLCSTQASFVQGHAMVVDGGYIIN</sequence>
<protein>
    <submittedName>
        <fullName evidence="4">3-oxoacyl-[acyl-carrier protein] reductase</fullName>
    </submittedName>
</protein>
<reference evidence="4 5" key="1">
    <citation type="submission" date="2013-03" db="EMBL/GenBank/DDBJ databases">
        <title>The Genome Sequence of Capronia epimyces CBS 606.96.</title>
        <authorList>
            <consortium name="The Broad Institute Genomics Platform"/>
            <person name="Cuomo C."/>
            <person name="de Hoog S."/>
            <person name="Gorbushina A."/>
            <person name="Walker B."/>
            <person name="Young S.K."/>
            <person name="Zeng Q."/>
            <person name="Gargeya S."/>
            <person name="Fitzgerald M."/>
            <person name="Haas B."/>
            <person name="Abouelleil A."/>
            <person name="Allen A.W."/>
            <person name="Alvarado L."/>
            <person name="Arachchi H.M."/>
            <person name="Berlin A.M."/>
            <person name="Chapman S.B."/>
            <person name="Gainer-Dewar J."/>
            <person name="Goldberg J."/>
            <person name="Griggs A."/>
            <person name="Gujja S."/>
            <person name="Hansen M."/>
            <person name="Howarth C."/>
            <person name="Imamovic A."/>
            <person name="Ireland A."/>
            <person name="Larimer J."/>
            <person name="McCowan C."/>
            <person name="Murphy C."/>
            <person name="Pearson M."/>
            <person name="Poon T.W."/>
            <person name="Priest M."/>
            <person name="Roberts A."/>
            <person name="Saif S."/>
            <person name="Shea T."/>
            <person name="Sisk P."/>
            <person name="Sykes S."/>
            <person name="Wortman J."/>
            <person name="Nusbaum C."/>
            <person name="Birren B."/>
        </authorList>
    </citation>
    <scope>NUCLEOTIDE SEQUENCE [LARGE SCALE GENOMIC DNA]</scope>
    <source>
        <strain evidence="4 5">CBS 606.96</strain>
    </source>
</reference>
<dbReference type="PRINTS" id="PR00081">
    <property type="entry name" value="GDHRDH"/>
</dbReference>
<evidence type="ECO:0000256" key="1">
    <source>
        <dbReference type="ARBA" id="ARBA00006484"/>
    </source>
</evidence>
<dbReference type="Gene3D" id="3.40.50.720">
    <property type="entry name" value="NAD(P)-binding Rossmann-like Domain"/>
    <property type="match status" value="1"/>
</dbReference>
<name>W9YJQ9_9EURO</name>
<dbReference type="InterPro" id="IPR036291">
    <property type="entry name" value="NAD(P)-bd_dom_sf"/>
</dbReference>
<dbReference type="HOGENOM" id="CLU_010194_1_0_1"/>
<evidence type="ECO:0000313" key="5">
    <source>
        <dbReference type="Proteomes" id="UP000019478"/>
    </source>
</evidence>
<dbReference type="AlphaFoldDB" id="W9YJQ9"/>
<evidence type="ECO:0000256" key="3">
    <source>
        <dbReference type="ARBA" id="ARBA00023002"/>
    </source>
</evidence>
<comment type="similarity">
    <text evidence="1">Belongs to the short-chain dehydrogenases/reductases (SDR) family.</text>
</comment>
<dbReference type="Proteomes" id="UP000019478">
    <property type="component" value="Unassembled WGS sequence"/>
</dbReference>
<dbReference type="eggNOG" id="KOG1200">
    <property type="taxonomic scope" value="Eukaryota"/>
</dbReference>
<dbReference type="PANTHER" id="PTHR24321:SF12">
    <property type="entry name" value="SHORT-CHAIN DEHYDROGENASE_REDUCTASE FAMILY, PUTATIVE (AFU_ORTHOLOGUE AFUA_5G14340)-RELATED"/>
    <property type="match status" value="1"/>
</dbReference>
<keyword evidence="5" id="KW-1185">Reference proteome</keyword>
<dbReference type="PANTHER" id="PTHR24321">
    <property type="entry name" value="DEHYDROGENASES, SHORT CHAIN"/>
    <property type="match status" value="1"/>
</dbReference>